<feature type="domain" description="Flavinylation-associated cytochrome" evidence="2">
    <location>
        <begin position="69"/>
        <end position="127"/>
    </location>
</feature>
<dbReference type="InterPro" id="IPR025517">
    <property type="entry name" value="DUF4405"/>
</dbReference>
<accession>A0ABV1E8X4</accession>
<dbReference type="RefSeq" id="WP_349231479.1">
    <property type="nucleotide sequence ID" value="NZ_JBBMFK010000009.1"/>
</dbReference>
<keyword evidence="1" id="KW-0472">Membrane</keyword>
<evidence type="ECO:0000256" key="1">
    <source>
        <dbReference type="SAM" id="Phobius"/>
    </source>
</evidence>
<proteinExistence type="predicted"/>
<gene>
    <name evidence="3" type="ORF">WMO64_06800</name>
</gene>
<evidence type="ECO:0000313" key="3">
    <source>
        <dbReference type="EMBL" id="MEQ2443175.1"/>
    </source>
</evidence>
<evidence type="ECO:0000313" key="4">
    <source>
        <dbReference type="Proteomes" id="UP001464378"/>
    </source>
</evidence>
<sequence length="225" mass="25923">MAKKWITDLAMTVLLLLLMAYSLVGEVLHEWMGITMLVLFLLHHIWNRAWYKSIGRGRPSPYRAVQTALNLLLFAVVLGMLLSGLILSQHILDFLPLQRGETIARTLHLPLSYWGFLLMSLHLGLHWSGIMNTVRRRLHIQDASRNRVLLLRLLAAVLVGYGLYAFAHYRFSDYLLLRTHFIFFAPYQTATRFVVDHLAVMGLFAYAAHYGGMGLRRFSGRKKEK</sequence>
<protein>
    <submittedName>
        <fullName evidence="3">DUF4405 domain-containing protein</fullName>
    </submittedName>
</protein>
<feature type="transmembrane region" description="Helical" evidence="1">
    <location>
        <begin position="71"/>
        <end position="91"/>
    </location>
</feature>
<reference evidence="3 4" key="1">
    <citation type="submission" date="2024-03" db="EMBL/GenBank/DDBJ databases">
        <title>Human intestinal bacterial collection.</title>
        <authorList>
            <person name="Pauvert C."/>
            <person name="Hitch T.C.A."/>
            <person name="Clavel T."/>
        </authorList>
    </citation>
    <scope>NUCLEOTIDE SEQUENCE [LARGE SCALE GENOMIC DNA]</scope>
    <source>
        <strain evidence="3 4">CLA-AP-H29</strain>
    </source>
</reference>
<feature type="transmembrane region" description="Helical" evidence="1">
    <location>
        <begin position="149"/>
        <end position="167"/>
    </location>
</feature>
<keyword evidence="1" id="KW-1133">Transmembrane helix</keyword>
<feature type="transmembrane region" description="Helical" evidence="1">
    <location>
        <begin position="32"/>
        <end position="50"/>
    </location>
</feature>
<keyword evidence="1" id="KW-0812">Transmembrane</keyword>
<comment type="caution">
    <text evidence="3">The sequence shown here is derived from an EMBL/GenBank/DDBJ whole genome shotgun (WGS) entry which is preliminary data.</text>
</comment>
<feature type="transmembrane region" description="Helical" evidence="1">
    <location>
        <begin position="197"/>
        <end position="215"/>
    </location>
</feature>
<dbReference type="Proteomes" id="UP001464378">
    <property type="component" value="Unassembled WGS sequence"/>
</dbReference>
<dbReference type="SUPFAM" id="SSF81342">
    <property type="entry name" value="Transmembrane di-heme cytochromes"/>
    <property type="match status" value="1"/>
</dbReference>
<organism evidence="3 4">
    <name type="scientific">Pseudoflavonifractor intestinihominis</name>
    <dbReference type="NCBI Taxonomy" id="3133171"/>
    <lineage>
        <taxon>Bacteria</taxon>
        <taxon>Bacillati</taxon>
        <taxon>Bacillota</taxon>
        <taxon>Clostridia</taxon>
        <taxon>Eubacteriales</taxon>
        <taxon>Oscillospiraceae</taxon>
        <taxon>Pseudoflavonifractor</taxon>
    </lineage>
</organism>
<keyword evidence="4" id="KW-1185">Reference proteome</keyword>
<feature type="transmembrane region" description="Helical" evidence="1">
    <location>
        <begin position="111"/>
        <end position="128"/>
    </location>
</feature>
<dbReference type="EMBL" id="JBBMFK010000009">
    <property type="protein sequence ID" value="MEQ2443175.1"/>
    <property type="molecule type" value="Genomic_DNA"/>
</dbReference>
<evidence type="ECO:0000259" key="2">
    <source>
        <dbReference type="Pfam" id="PF14358"/>
    </source>
</evidence>
<dbReference type="Pfam" id="PF14358">
    <property type="entry name" value="DUF4405"/>
    <property type="match status" value="1"/>
</dbReference>
<dbReference type="InterPro" id="IPR016174">
    <property type="entry name" value="Di-haem_cyt_TM"/>
</dbReference>
<name>A0ABV1E8X4_9FIRM</name>